<dbReference type="EMBL" id="QUTG01004075">
    <property type="protein sequence ID" value="RHY89229.1"/>
    <property type="molecule type" value="Genomic_DNA"/>
</dbReference>
<name>A0A418D478_APHAT</name>
<dbReference type="Proteomes" id="UP000285430">
    <property type="component" value="Unassembled WGS sequence"/>
</dbReference>
<evidence type="ECO:0000313" key="2">
    <source>
        <dbReference type="EMBL" id="RHZ30953.1"/>
    </source>
</evidence>
<accession>A0A418D478</accession>
<protein>
    <recommendedName>
        <fullName evidence="5">DDE-1 domain-containing protein</fullName>
    </recommendedName>
</protein>
<gene>
    <name evidence="1" type="ORF">DYB35_011787</name>
    <name evidence="2" type="ORF">DYB37_012034</name>
</gene>
<evidence type="ECO:0000313" key="4">
    <source>
        <dbReference type="Proteomes" id="UP000285712"/>
    </source>
</evidence>
<proteinExistence type="predicted"/>
<organism evidence="1 4">
    <name type="scientific">Aphanomyces astaci</name>
    <name type="common">Crayfish plague agent</name>
    <dbReference type="NCBI Taxonomy" id="112090"/>
    <lineage>
        <taxon>Eukaryota</taxon>
        <taxon>Sar</taxon>
        <taxon>Stramenopiles</taxon>
        <taxon>Oomycota</taxon>
        <taxon>Saprolegniomycetes</taxon>
        <taxon>Saprolegniales</taxon>
        <taxon>Verrucalvaceae</taxon>
        <taxon>Aphanomyces</taxon>
    </lineage>
</organism>
<dbReference type="AlphaFoldDB" id="A0A418D478"/>
<evidence type="ECO:0000313" key="3">
    <source>
        <dbReference type="Proteomes" id="UP000285430"/>
    </source>
</evidence>
<evidence type="ECO:0008006" key="5">
    <source>
        <dbReference type="Google" id="ProtNLM"/>
    </source>
</evidence>
<evidence type="ECO:0000313" key="1">
    <source>
        <dbReference type="EMBL" id="RHY89229.1"/>
    </source>
</evidence>
<dbReference type="EMBL" id="QUTH01001318">
    <property type="protein sequence ID" value="RHZ30953.1"/>
    <property type="molecule type" value="Genomic_DNA"/>
</dbReference>
<dbReference type="Proteomes" id="UP000285712">
    <property type="component" value="Unassembled WGS sequence"/>
</dbReference>
<sequence>MKHKNHVCGYQERHAVIQFVAAHGMIATLDRYYNKLTDAMRETQRKKICQWIAKTEHIVCMAMSPSTAKKRCWRKPSTTLATKQCGGKDKERATAMLMSDLTGTRHPLFLLLRMTKSKIKTVVQETLKVRQGFGKRLWSSVEPLEAKNTCVIYGNPTTWWNATISLDFLKFHFGKRPDQATKNVLLLWDDFSAHWTDEVVAYAESINVVL</sequence>
<reference evidence="3 4" key="1">
    <citation type="submission" date="2018-08" db="EMBL/GenBank/DDBJ databases">
        <title>Aphanomyces genome sequencing and annotation.</title>
        <authorList>
            <person name="Minardi D."/>
            <person name="Oidtmann B."/>
            <person name="Van Der Giezen M."/>
            <person name="Studholme D.J."/>
        </authorList>
    </citation>
    <scope>NUCLEOTIDE SEQUENCE [LARGE SCALE GENOMIC DNA]</scope>
    <source>
        <strain evidence="2 3">Da</strain>
        <strain evidence="1 4">Sv</strain>
    </source>
</reference>
<comment type="caution">
    <text evidence="1">The sequence shown here is derived from an EMBL/GenBank/DDBJ whole genome shotgun (WGS) entry which is preliminary data.</text>
</comment>